<keyword evidence="3" id="KW-1185">Reference proteome</keyword>
<dbReference type="Proteomes" id="UP000238413">
    <property type="component" value="Chromosome"/>
</dbReference>
<dbReference type="InterPro" id="IPR038721">
    <property type="entry name" value="IS701-like_DDE_dom"/>
</dbReference>
<sequence length="405" mass="45909">MWNDELEELFLRTGHRFRRVEPRRRMRDYIRGLLGPVGRKNGWQLAEYVGHRTPDRLQRLLNGARWDADELRDDLQHYVAERLGEPDGILILDDTGFLKKGTTSAGVQRQYSGTAGRTENCQIGVFAAYATTRGRALVDRELYLPKSWTDDRDRCRAAHIPDERNFATKPDLAKAMVLRANASPLPIAWVTADAAYGQEWRLRHMLEETGLGYVLAVPKSQQVPQFGRIEHLFSQAPDEAWERHSCGDGAKGPRVYYWAALQITPIEDFDDEMPTHQRWALARRSISKPEEIAYYLAYAPLGTTIEHLVRVAGMRWAIEEAFQAAKNECGLDQYEVRRYTGWMRHITLAILAHAFLAAMAVDAAAKGAAETVPASRPSPWQKFGGSWQLATHPSLFTSPTSAHAR</sequence>
<proteinExistence type="predicted"/>
<protein>
    <submittedName>
        <fullName evidence="2">Transposase</fullName>
    </submittedName>
</protein>
<evidence type="ECO:0000259" key="1">
    <source>
        <dbReference type="Pfam" id="PF13546"/>
    </source>
</evidence>
<reference evidence="2 3" key="1">
    <citation type="submission" date="2018-02" db="EMBL/GenBank/DDBJ databases">
        <title>Complete genome sequence of Streptomyces dengpaensis, the producer of angucyclines.</title>
        <authorList>
            <person name="Yumei L."/>
        </authorList>
    </citation>
    <scope>NUCLEOTIDE SEQUENCE [LARGE SCALE GENOMIC DNA]</scope>
    <source>
        <strain evidence="2 3">XZHG99</strain>
    </source>
</reference>
<dbReference type="PANTHER" id="PTHR33627:SF1">
    <property type="entry name" value="TRANSPOSASE"/>
    <property type="match status" value="1"/>
</dbReference>
<dbReference type="PANTHER" id="PTHR33627">
    <property type="entry name" value="TRANSPOSASE"/>
    <property type="match status" value="1"/>
</dbReference>
<evidence type="ECO:0000313" key="3">
    <source>
        <dbReference type="Proteomes" id="UP000238413"/>
    </source>
</evidence>
<accession>A0ABM6T1R0</accession>
<dbReference type="NCBIfam" id="NF033540">
    <property type="entry name" value="transpos_IS701"/>
    <property type="match status" value="1"/>
</dbReference>
<evidence type="ECO:0000313" key="2">
    <source>
        <dbReference type="EMBL" id="AVH61043.1"/>
    </source>
</evidence>
<dbReference type="SUPFAM" id="SSF53098">
    <property type="entry name" value="Ribonuclease H-like"/>
    <property type="match status" value="1"/>
</dbReference>
<gene>
    <name evidence="2" type="ORF">C4B68_07910</name>
</gene>
<dbReference type="InterPro" id="IPR012337">
    <property type="entry name" value="RNaseH-like_sf"/>
</dbReference>
<feature type="domain" description="Transposase IS701-like DDE" evidence="1">
    <location>
        <begin position="18"/>
        <end position="223"/>
    </location>
</feature>
<dbReference type="Pfam" id="PF13546">
    <property type="entry name" value="DDE_5"/>
    <property type="match status" value="1"/>
</dbReference>
<organism evidence="2 3">
    <name type="scientific">Streptomyces dengpaensis</name>
    <dbReference type="NCBI Taxonomy" id="2049881"/>
    <lineage>
        <taxon>Bacteria</taxon>
        <taxon>Bacillati</taxon>
        <taxon>Actinomycetota</taxon>
        <taxon>Actinomycetes</taxon>
        <taxon>Kitasatosporales</taxon>
        <taxon>Streptomycetaceae</taxon>
        <taxon>Streptomyces</taxon>
    </lineage>
</organism>
<dbReference type="EMBL" id="CP026652">
    <property type="protein sequence ID" value="AVH61043.1"/>
    <property type="molecule type" value="Genomic_DNA"/>
</dbReference>
<name>A0ABM6T1R0_9ACTN</name>
<dbReference type="InterPro" id="IPR039365">
    <property type="entry name" value="IS701-like"/>
</dbReference>